<sequence>MTTGYLEPEHRSREERTVGNFMDRAKDFADQHDEQVDKGLDRAGEEADKRTGGKYDEHIDKGVDFAQQRTGEGDTSQQ</sequence>
<gene>
    <name evidence="2" type="ORF">Voc01_020110</name>
</gene>
<evidence type="ECO:0000313" key="2">
    <source>
        <dbReference type="EMBL" id="GIJ67094.1"/>
    </source>
</evidence>
<organism evidence="2 3">
    <name type="scientific">Virgisporangium ochraceum</name>
    <dbReference type="NCBI Taxonomy" id="65505"/>
    <lineage>
        <taxon>Bacteria</taxon>
        <taxon>Bacillati</taxon>
        <taxon>Actinomycetota</taxon>
        <taxon>Actinomycetes</taxon>
        <taxon>Micromonosporales</taxon>
        <taxon>Micromonosporaceae</taxon>
        <taxon>Virgisporangium</taxon>
    </lineage>
</organism>
<keyword evidence="3" id="KW-1185">Reference proteome</keyword>
<dbReference type="InterPro" id="IPR028037">
    <property type="entry name" value="Antitoxin_Rv0909/MT0933"/>
</dbReference>
<dbReference type="AlphaFoldDB" id="A0A8J3ZNM2"/>
<evidence type="ECO:0008006" key="4">
    <source>
        <dbReference type="Google" id="ProtNLM"/>
    </source>
</evidence>
<accession>A0A8J3ZNM2</accession>
<dbReference type="EMBL" id="BOPH01000022">
    <property type="protein sequence ID" value="GIJ67094.1"/>
    <property type="molecule type" value="Genomic_DNA"/>
</dbReference>
<proteinExistence type="predicted"/>
<feature type="region of interest" description="Disordered" evidence="1">
    <location>
        <begin position="29"/>
        <end position="78"/>
    </location>
</feature>
<dbReference type="Pfam" id="PF14013">
    <property type="entry name" value="MT0933_antitox"/>
    <property type="match status" value="1"/>
</dbReference>
<reference evidence="2" key="1">
    <citation type="submission" date="2021-01" db="EMBL/GenBank/DDBJ databases">
        <title>Whole genome shotgun sequence of Virgisporangium ochraceum NBRC 16418.</title>
        <authorList>
            <person name="Komaki H."/>
            <person name="Tamura T."/>
        </authorList>
    </citation>
    <scope>NUCLEOTIDE SEQUENCE</scope>
    <source>
        <strain evidence="2">NBRC 16418</strain>
    </source>
</reference>
<feature type="compositionally biased region" description="Polar residues" evidence="1">
    <location>
        <begin position="67"/>
        <end position="78"/>
    </location>
</feature>
<evidence type="ECO:0000313" key="3">
    <source>
        <dbReference type="Proteomes" id="UP000635606"/>
    </source>
</evidence>
<feature type="compositionally biased region" description="Basic and acidic residues" evidence="1">
    <location>
        <begin position="29"/>
        <end position="63"/>
    </location>
</feature>
<protein>
    <recommendedName>
        <fullName evidence="4">MT0933-like antitoxin protein</fullName>
    </recommendedName>
</protein>
<comment type="caution">
    <text evidence="2">The sequence shown here is derived from an EMBL/GenBank/DDBJ whole genome shotgun (WGS) entry which is preliminary data.</text>
</comment>
<name>A0A8J3ZNM2_9ACTN</name>
<evidence type="ECO:0000256" key="1">
    <source>
        <dbReference type="SAM" id="MobiDB-lite"/>
    </source>
</evidence>
<dbReference type="Proteomes" id="UP000635606">
    <property type="component" value="Unassembled WGS sequence"/>
</dbReference>